<evidence type="ECO:0000256" key="2">
    <source>
        <dbReference type="ARBA" id="ARBA00023002"/>
    </source>
</evidence>
<dbReference type="InterPro" id="IPR020904">
    <property type="entry name" value="Sc_DH/Rdtase_CS"/>
</dbReference>
<proteinExistence type="inferred from homology"/>
<dbReference type="EMBL" id="JBBHJZ010000001">
    <property type="protein sequence ID" value="MEJ5975872.1"/>
    <property type="molecule type" value="Genomic_DNA"/>
</dbReference>
<dbReference type="Proteomes" id="UP001361239">
    <property type="component" value="Unassembled WGS sequence"/>
</dbReference>
<dbReference type="InterPro" id="IPR057326">
    <property type="entry name" value="KR_dom"/>
</dbReference>
<accession>A0ABU8RS62</accession>
<name>A0ABU8RS62_9SPHN</name>
<gene>
    <name evidence="6" type="ORF">WG901_04450</name>
</gene>
<dbReference type="SUPFAM" id="SSF51735">
    <property type="entry name" value="NAD(P)-binding Rossmann-fold domains"/>
    <property type="match status" value="1"/>
</dbReference>
<evidence type="ECO:0000313" key="6">
    <source>
        <dbReference type="EMBL" id="MEJ5975872.1"/>
    </source>
</evidence>
<keyword evidence="2" id="KW-0560">Oxidoreductase</keyword>
<evidence type="ECO:0000256" key="1">
    <source>
        <dbReference type="ARBA" id="ARBA00006484"/>
    </source>
</evidence>
<dbReference type="InterPro" id="IPR002347">
    <property type="entry name" value="SDR_fam"/>
</dbReference>
<protein>
    <submittedName>
        <fullName evidence="6">SDR family oxidoreductase</fullName>
    </submittedName>
</protein>
<dbReference type="PROSITE" id="PS00061">
    <property type="entry name" value="ADH_SHORT"/>
    <property type="match status" value="1"/>
</dbReference>
<comment type="similarity">
    <text evidence="1">Belongs to the short-chain dehydrogenases/reductases (SDR) family.</text>
</comment>
<dbReference type="InterPro" id="IPR036291">
    <property type="entry name" value="NAD(P)-bd_dom_sf"/>
</dbReference>
<dbReference type="PRINTS" id="PR00081">
    <property type="entry name" value="GDHRDH"/>
</dbReference>
<dbReference type="CDD" id="cd05233">
    <property type="entry name" value="SDR_c"/>
    <property type="match status" value="1"/>
</dbReference>
<reference evidence="6 7" key="1">
    <citation type="submission" date="2024-03" db="EMBL/GenBank/DDBJ databases">
        <authorList>
            <person name="Jo J.-H."/>
        </authorList>
    </citation>
    <scope>NUCLEOTIDE SEQUENCE [LARGE SCALE GENOMIC DNA]</scope>
    <source>
        <strain evidence="6 7">PS1R-30</strain>
    </source>
</reference>
<evidence type="ECO:0000313" key="7">
    <source>
        <dbReference type="Proteomes" id="UP001361239"/>
    </source>
</evidence>
<feature type="domain" description="Ketoreductase" evidence="5">
    <location>
        <begin position="7"/>
        <end position="177"/>
    </location>
</feature>
<dbReference type="PRINTS" id="PR00080">
    <property type="entry name" value="SDRFAMILY"/>
</dbReference>
<keyword evidence="7" id="KW-1185">Reference proteome</keyword>
<organism evidence="6 7">
    <name type="scientific">Novosphingobium anseongense</name>
    <dbReference type="NCBI Taxonomy" id="3133436"/>
    <lineage>
        <taxon>Bacteria</taxon>
        <taxon>Pseudomonadati</taxon>
        <taxon>Pseudomonadota</taxon>
        <taxon>Alphaproteobacteria</taxon>
        <taxon>Sphingomonadales</taxon>
        <taxon>Sphingomonadaceae</taxon>
        <taxon>Novosphingobium</taxon>
    </lineage>
</organism>
<dbReference type="PANTHER" id="PTHR24321">
    <property type="entry name" value="DEHYDROGENASES, SHORT CHAIN"/>
    <property type="match status" value="1"/>
</dbReference>
<feature type="region of interest" description="Disordered" evidence="4">
    <location>
        <begin position="238"/>
        <end position="257"/>
    </location>
</feature>
<keyword evidence="3" id="KW-0520">NAD</keyword>
<evidence type="ECO:0000256" key="4">
    <source>
        <dbReference type="SAM" id="MobiDB-lite"/>
    </source>
</evidence>
<comment type="caution">
    <text evidence="6">The sequence shown here is derived from an EMBL/GenBank/DDBJ whole genome shotgun (WGS) entry which is preliminary data.</text>
</comment>
<dbReference type="PANTHER" id="PTHR24321:SF8">
    <property type="entry name" value="ESTRADIOL 17-BETA-DEHYDROGENASE 8-RELATED"/>
    <property type="match status" value="1"/>
</dbReference>
<evidence type="ECO:0000259" key="5">
    <source>
        <dbReference type="SMART" id="SM00822"/>
    </source>
</evidence>
<dbReference type="Gene3D" id="3.40.50.720">
    <property type="entry name" value="NAD(P)-binding Rossmann-like Domain"/>
    <property type="match status" value="1"/>
</dbReference>
<dbReference type="RefSeq" id="WP_339585801.1">
    <property type="nucleotide sequence ID" value="NZ_JBBHJZ010000001.1"/>
</dbReference>
<dbReference type="Pfam" id="PF13561">
    <property type="entry name" value="adh_short_C2"/>
    <property type="match status" value="1"/>
</dbReference>
<sequence length="257" mass="26821">MTRFEGKVAIVTGGARGIGAAIVARLVAEGANVLVADLDPPAQQSERIVYRRTDATQAAEVEAAVAATIERWGRLDVLVNNAGIGALAETPDMSEDAWDKVFAINTKAVFLFCKAAIPAMRETGGGAIVNIASISGLVGDYAMGAYNASKGAVVNYTRSLALDCGRDGIRVNALCPGLIETEMAAAAIADPIDRAFWLDRIALSRAGRPDEMAAVAAFLASDDASYMTGAIVAADGGMTAHTGQPNAPDRIRQRKLR</sequence>
<dbReference type="NCBIfam" id="NF005559">
    <property type="entry name" value="PRK07231.1"/>
    <property type="match status" value="1"/>
</dbReference>
<evidence type="ECO:0000256" key="3">
    <source>
        <dbReference type="ARBA" id="ARBA00023027"/>
    </source>
</evidence>
<dbReference type="SMART" id="SM00822">
    <property type="entry name" value="PKS_KR"/>
    <property type="match status" value="1"/>
</dbReference>